<keyword evidence="2" id="KW-1185">Reference proteome</keyword>
<evidence type="ECO:0000313" key="1">
    <source>
        <dbReference type="EMBL" id="KAG8454601.1"/>
    </source>
</evidence>
<reference evidence="1" key="1">
    <citation type="thesis" date="2020" institute="ProQuest LLC" country="789 East Eisenhower Parkway, Ann Arbor, MI, USA">
        <title>Comparative Genomics and Chromosome Evolution.</title>
        <authorList>
            <person name="Mudd A.B."/>
        </authorList>
    </citation>
    <scope>NUCLEOTIDE SEQUENCE</scope>
    <source>
        <strain evidence="1">Female2</strain>
        <tissue evidence="1">Blood</tissue>
    </source>
</reference>
<proteinExistence type="predicted"/>
<dbReference type="EMBL" id="JAACNH010000001">
    <property type="protein sequence ID" value="KAG8454601.1"/>
    <property type="molecule type" value="Genomic_DNA"/>
</dbReference>
<accession>A0A8T2KJ98</accession>
<gene>
    <name evidence="1" type="ORF">GDO86_000998</name>
</gene>
<organism evidence="1 2">
    <name type="scientific">Hymenochirus boettgeri</name>
    <name type="common">Congo dwarf clawed frog</name>
    <dbReference type="NCBI Taxonomy" id="247094"/>
    <lineage>
        <taxon>Eukaryota</taxon>
        <taxon>Metazoa</taxon>
        <taxon>Chordata</taxon>
        <taxon>Craniata</taxon>
        <taxon>Vertebrata</taxon>
        <taxon>Euteleostomi</taxon>
        <taxon>Amphibia</taxon>
        <taxon>Batrachia</taxon>
        <taxon>Anura</taxon>
        <taxon>Pipoidea</taxon>
        <taxon>Pipidae</taxon>
        <taxon>Pipinae</taxon>
        <taxon>Hymenochirus</taxon>
    </lineage>
</organism>
<evidence type="ECO:0000313" key="2">
    <source>
        <dbReference type="Proteomes" id="UP000812440"/>
    </source>
</evidence>
<name>A0A8T2KJ98_9PIPI</name>
<dbReference type="AlphaFoldDB" id="A0A8T2KJ98"/>
<protein>
    <submittedName>
        <fullName evidence="1">Uncharacterized protein</fullName>
    </submittedName>
</protein>
<comment type="caution">
    <text evidence="1">The sequence shown here is derived from an EMBL/GenBank/DDBJ whole genome shotgun (WGS) entry which is preliminary data.</text>
</comment>
<dbReference type="Proteomes" id="UP000812440">
    <property type="component" value="Chromosome 1"/>
</dbReference>
<sequence length="79" mass="9266">MYSSYYSSPSNSIPWAKESSDLTLIGKVCTARCYFFPISWPICPFNWVGQIRPGICRFKHVFWSEYFNAETPLMKWLPS</sequence>